<proteinExistence type="predicted"/>
<dbReference type="PANTHER" id="PTHR36507:SF1">
    <property type="entry name" value="BLL1555 PROTEIN"/>
    <property type="match status" value="1"/>
</dbReference>
<keyword evidence="1" id="KW-0472">Membrane</keyword>
<comment type="caution">
    <text evidence="2">The sequence shown here is derived from an EMBL/GenBank/DDBJ whole genome shotgun (WGS) entry which is preliminary data.</text>
</comment>
<dbReference type="Proteomes" id="UP000177690">
    <property type="component" value="Unassembled WGS sequence"/>
</dbReference>
<organism evidence="2 3">
    <name type="scientific">Candidatus Harrisonbacteria bacterium RIFCSPLOWO2_02_FULL_41_13b</name>
    <dbReference type="NCBI Taxonomy" id="1798409"/>
    <lineage>
        <taxon>Bacteria</taxon>
        <taxon>Candidatus Harrisoniibacteriota</taxon>
    </lineage>
</organism>
<protein>
    <submittedName>
        <fullName evidence="2">Uncharacterized protein</fullName>
    </submittedName>
</protein>
<name>A0A1G1ZPP7_9BACT</name>
<keyword evidence="1" id="KW-1133">Transmembrane helix</keyword>
<evidence type="ECO:0000256" key="1">
    <source>
        <dbReference type="SAM" id="Phobius"/>
    </source>
</evidence>
<accession>A0A1G1ZPP7</accession>
<sequence>MNKNIAVFLVLIVVLIGGYFIFRSNPNPDLTATDNSMMENDKTTMMAETATVTYADDVFTPSEIKVKVGDKLKFVNNGTSEIEIASGPHPTHTSYPAFESGSLAPGATYEFTATEKVTIMYHNHLNAKAFGKIVVE</sequence>
<reference evidence="2 3" key="1">
    <citation type="journal article" date="2016" name="Nat. Commun.">
        <title>Thousands of microbial genomes shed light on interconnected biogeochemical processes in an aquifer system.</title>
        <authorList>
            <person name="Anantharaman K."/>
            <person name="Brown C.T."/>
            <person name="Hug L.A."/>
            <person name="Sharon I."/>
            <person name="Castelle C.J."/>
            <person name="Probst A.J."/>
            <person name="Thomas B.C."/>
            <person name="Singh A."/>
            <person name="Wilkins M.J."/>
            <person name="Karaoz U."/>
            <person name="Brodie E.L."/>
            <person name="Williams K.H."/>
            <person name="Hubbard S.S."/>
            <person name="Banfield J.F."/>
        </authorList>
    </citation>
    <scope>NUCLEOTIDE SEQUENCE [LARGE SCALE GENOMIC DNA]</scope>
</reference>
<evidence type="ECO:0000313" key="3">
    <source>
        <dbReference type="Proteomes" id="UP000177690"/>
    </source>
</evidence>
<dbReference type="InterPro" id="IPR052721">
    <property type="entry name" value="ET_Amicyanin"/>
</dbReference>
<evidence type="ECO:0000313" key="2">
    <source>
        <dbReference type="EMBL" id="OGY66648.1"/>
    </source>
</evidence>
<dbReference type="AlphaFoldDB" id="A0A1G1ZPP7"/>
<feature type="transmembrane region" description="Helical" evidence="1">
    <location>
        <begin position="5"/>
        <end position="22"/>
    </location>
</feature>
<dbReference type="EMBL" id="MHJL01000038">
    <property type="protein sequence ID" value="OGY66648.1"/>
    <property type="molecule type" value="Genomic_DNA"/>
</dbReference>
<dbReference type="InterPro" id="IPR008972">
    <property type="entry name" value="Cupredoxin"/>
</dbReference>
<dbReference type="SUPFAM" id="SSF49503">
    <property type="entry name" value="Cupredoxins"/>
    <property type="match status" value="1"/>
</dbReference>
<dbReference type="Gene3D" id="2.60.40.420">
    <property type="entry name" value="Cupredoxins - blue copper proteins"/>
    <property type="match status" value="1"/>
</dbReference>
<dbReference type="STRING" id="1798409.A3I24_03790"/>
<keyword evidence="1" id="KW-0812">Transmembrane</keyword>
<dbReference type="PANTHER" id="PTHR36507">
    <property type="entry name" value="BLL1555 PROTEIN"/>
    <property type="match status" value="1"/>
</dbReference>
<gene>
    <name evidence="2" type="ORF">A3I24_03790</name>
</gene>